<dbReference type="InterPro" id="IPR027417">
    <property type="entry name" value="P-loop_NTPase"/>
</dbReference>
<proteinExistence type="predicted"/>
<protein>
    <submittedName>
        <fullName evidence="2">ATP-dependent helicase/nuclease subunit B</fullName>
    </submittedName>
</protein>
<dbReference type="InterPro" id="IPR011604">
    <property type="entry name" value="PDDEXK-like_dom_sf"/>
</dbReference>
<dbReference type="STRING" id="413882.AAW51_2236"/>
<dbReference type="Pfam" id="PF12705">
    <property type="entry name" value="PDDEXK_1"/>
    <property type="match status" value="1"/>
</dbReference>
<dbReference type="RefSeq" id="WP_047194688.1">
    <property type="nucleotide sequence ID" value="NZ_CP011371.1"/>
</dbReference>
<sequence length="892" mass="97390">MSVRENWSLGASCTDPWPAIVQRVRAFAQAHAVPQRELLVLLPFAQHLPLARNAWARLAGAGWMPRFETTQTLRDALPARPQAPEGPSGDVAADRLAAARLLGELSWAQPVRRADPALFEHWVRGVVEMAHQMLHAAHALMPARRPAYWDQAREALPPPLGPAATEAALARVALEWAALQDVGPADALFDVRAGGWVLVKAGEPEPLALSLLAQADAPQLSIETDPDAQAPFAAAAPDVQILQCADFEQEAQVAAAQVLTHLSAGQAPVAVIAQDRVLVRRLRALLERRGVALRDETGWRLSTTRAGACVAGLLALARYRASTDDLLDWLKSTFTAWDGELPAGAEAGLEQAVRRHRWALLSEVVEARLPAPALALWQRVVALRAQLGAEPRRVRLADWNARLQAALQACGAWTTLAEDDAGREVLEALRLDVAGDGLAAESAFERQAAVTSMDLADYTAWVDSLLEAGAFMPPAAEDAEVVITPLARAMLRPFAAAVMPGCDEQRLGPVPASLWLSERERAALALPTRAAAQQGQTIAFAHLVRQPSVSLLWRLSHDGEPLGASVLVERLLLERRRAALLEARPEDPRPMLLVKPAPTRPSAPRAPALVPERFSATSYEALRDCPYRFFALHMLGLRETPELDDEVERRDYGTWLHTVLQHFHQQHEEAPLDADQELQRLLRIGAEQQLVLGLDEAAFLPYALRFGRVAQQYIDWLMNHERNGGHVLRSEVPLQSALPQRPQTRLYGTLDRVDQVRGEQGPATLILDYKTGNVEALKRRQREPLEDTQLAFYAGLLRQAQGAPGHQHPLRALYLAMEGREIESIEHADVEATAQTLLQGLADDVDRLSAGAALPALGEGALCEHCDARGLCRKAHWAETPDPAPSGTGAQA</sequence>
<reference evidence="2 3" key="1">
    <citation type="submission" date="2015-05" db="EMBL/GenBank/DDBJ databases">
        <authorList>
            <person name="Tang B."/>
            <person name="Yu Y."/>
        </authorList>
    </citation>
    <scope>NUCLEOTIDE SEQUENCE [LARGE SCALE GENOMIC DNA]</scope>
    <source>
        <strain evidence="2 3">DSM 7029</strain>
    </source>
</reference>
<evidence type="ECO:0000259" key="1">
    <source>
        <dbReference type="Pfam" id="PF12705"/>
    </source>
</evidence>
<dbReference type="SUPFAM" id="SSF52540">
    <property type="entry name" value="P-loop containing nucleoside triphosphate hydrolases"/>
    <property type="match status" value="1"/>
</dbReference>
<evidence type="ECO:0000313" key="3">
    <source>
        <dbReference type="Proteomes" id="UP000035352"/>
    </source>
</evidence>
<feature type="domain" description="PD-(D/E)XK endonuclease-like" evidence="1">
    <location>
        <begin position="613"/>
        <end position="873"/>
    </location>
</feature>
<keyword evidence="2" id="KW-0347">Helicase</keyword>
<dbReference type="EMBL" id="CP011371">
    <property type="protein sequence ID" value="AKJ28927.1"/>
    <property type="molecule type" value="Genomic_DNA"/>
</dbReference>
<dbReference type="OrthoDB" id="9761147at2"/>
<dbReference type="Proteomes" id="UP000035352">
    <property type="component" value="Chromosome"/>
</dbReference>
<accession>A0A0G3BHV2</accession>
<dbReference type="KEGG" id="pbh:AAW51_2236"/>
<gene>
    <name evidence="2" type="primary">addB</name>
    <name evidence="2" type="ORF">AAW51_2236</name>
</gene>
<organism evidence="2 3">
    <name type="scientific">Caldimonas brevitalea</name>
    <dbReference type="NCBI Taxonomy" id="413882"/>
    <lineage>
        <taxon>Bacteria</taxon>
        <taxon>Pseudomonadati</taxon>
        <taxon>Pseudomonadota</taxon>
        <taxon>Betaproteobacteria</taxon>
        <taxon>Burkholderiales</taxon>
        <taxon>Sphaerotilaceae</taxon>
        <taxon>Caldimonas</taxon>
    </lineage>
</organism>
<keyword evidence="2" id="KW-0067">ATP-binding</keyword>
<name>A0A0G3BHV2_9BURK</name>
<dbReference type="AlphaFoldDB" id="A0A0G3BHV2"/>
<keyword evidence="2" id="KW-0378">Hydrolase</keyword>
<dbReference type="Gene3D" id="3.90.320.10">
    <property type="match status" value="1"/>
</dbReference>
<dbReference type="InterPro" id="IPR038726">
    <property type="entry name" value="PDDEXK_AddAB-type"/>
</dbReference>
<keyword evidence="2" id="KW-0547">Nucleotide-binding</keyword>
<evidence type="ECO:0000313" key="2">
    <source>
        <dbReference type="EMBL" id="AKJ28927.1"/>
    </source>
</evidence>
<keyword evidence="3" id="KW-1185">Reference proteome</keyword>
<dbReference type="GO" id="GO:0004386">
    <property type="term" value="F:helicase activity"/>
    <property type="evidence" value="ECO:0007669"/>
    <property type="project" value="UniProtKB-KW"/>
</dbReference>